<evidence type="ECO:0000313" key="2">
    <source>
        <dbReference type="EMBL" id="ABM61150.1"/>
    </source>
</evidence>
<dbReference type="eggNOG" id="COG3381">
    <property type="taxonomic scope" value="Bacteria"/>
</dbReference>
<reference evidence="2 3" key="2">
    <citation type="journal article" date="2013" name="Stand. Genomic Sci.">
        <title>Complete genome sequence of Halorhodospira halophila SL1.</title>
        <authorList>
            <person name="Challacombe J.F."/>
            <person name="Majid S."/>
            <person name="Deole R."/>
            <person name="Brettin T.S."/>
            <person name="Bruce D."/>
            <person name="Delano S.F."/>
            <person name="Detter J.C."/>
            <person name="Gleasner C.D."/>
            <person name="Han C.S."/>
            <person name="Misra M."/>
            <person name="Reitenga K.G."/>
            <person name="Mikhailova N."/>
            <person name="Woyke T."/>
            <person name="Pitluck S."/>
            <person name="Nolan M."/>
            <person name="Land M.L."/>
            <person name="Saunders E."/>
            <person name="Tapia R."/>
            <person name="Lapidus A."/>
            <person name="Ivanova N."/>
            <person name="Hoff W.D."/>
        </authorList>
    </citation>
    <scope>NUCLEOTIDE SEQUENCE [LARGE SCALE GENOMIC DNA]</scope>
    <source>
        <strain evidence="3">DSM 244 / SL1</strain>
    </source>
</reference>
<accession>A1WTY8</accession>
<evidence type="ECO:0000313" key="3">
    <source>
        <dbReference type="Proteomes" id="UP000000647"/>
    </source>
</evidence>
<gene>
    <name evidence="2" type="ordered locus">Hhal_0356</name>
</gene>
<organism evidence="2 3">
    <name type="scientific">Halorhodospira halophila (strain DSM 244 / SL1)</name>
    <name type="common">Ectothiorhodospira halophila (strain DSM 244 / SL1)</name>
    <dbReference type="NCBI Taxonomy" id="349124"/>
    <lineage>
        <taxon>Bacteria</taxon>
        <taxon>Pseudomonadati</taxon>
        <taxon>Pseudomonadota</taxon>
        <taxon>Gammaproteobacteria</taxon>
        <taxon>Chromatiales</taxon>
        <taxon>Ectothiorhodospiraceae</taxon>
        <taxon>Halorhodospira</taxon>
    </lineage>
</organism>
<dbReference type="Proteomes" id="UP000000647">
    <property type="component" value="Chromosome"/>
</dbReference>
<sequence>MATTDSTTERAELYLCLSRAFVTPHAEGFLPALAEDLPADLEALLGADDPGGERIATLRRAARALPDTATLRRGYTALFLNPPYRAPLNAGLQLEGAINGAVVQAIRACYQRHGLDRAESFRDLPDHLAAQLEFVAYLWAQPTEAETTRQLRNFLERYVTPWLPRLIGQLKAELPHQPAAALYLALAEITRHVADADHARLPAPQTAGAHRAPTAADTARISAAEQVATEQQTAEVAVACPRCQAAVTLRGSQAAVYRRLQGAGVTAEHLCICRDCQAQGLSPAPRKY</sequence>
<dbReference type="InterPro" id="IPR036411">
    <property type="entry name" value="TorD-like_sf"/>
</dbReference>
<keyword evidence="1" id="KW-0143">Chaperone</keyword>
<dbReference type="InterPro" id="IPR020945">
    <property type="entry name" value="DMSO/NO3_reduct_chaperone"/>
</dbReference>
<dbReference type="Pfam" id="PF02613">
    <property type="entry name" value="Nitrate_red_del"/>
    <property type="match status" value="1"/>
</dbReference>
<keyword evidence="3" id="KW-1185">Reference proteome</keyword>
<dbReference type="InterPro" id="IPR050289">
    <property type="entry name" value="TorD/DmsD_chaperones"/>
</dbReference>
<dbReference type="OrthoDB" id="5783841at2"/>
<dbReference type="Gene3D" id="1.10.3480.10">
    <property type="entry name" value="TorD-like"/>
    <property type="match status" value="1"/>
</dbReference>
<dbReference type="STRING" id="349124.Hhal_0356"/>
<dbReference type="PANTHER" id="PTHR34227">
    <property type="entry name" value="CHAPERONE PROTEIN YCDY"/>
    <property type="match status" value="1"/>
</dbReference>
<name>A1WTY8_HALHL</name>
<dbReference type="EMBL" id="CP000544">
    <property type="protein sequence ID" value="ABM61150.1"/>
    <property type="molecule type" value="Genomic_DNA"/>
</dbReference>
<dbReference type="AlphaFoldDB" id="A1WTY8"/>
<dbReference type="RefSeq" id="WP_011813173.1">
    <property type="nucleotide sequence ID" value="NC_008789.1"/>
</dbReference>
<evidence type="ECO:0000256" key="1">
    <source>
        <dbReference type="ARBA" id="ARBA00023186"/>
    </source>
</evidence>
<protein>
    <submittedName>
        <fullName evidence="2">Cytoplasmic chaperone TorD family protein</fullName>
    </submittedName>
</protein>
<dbReference type="PANTHER" id="PTHR34227:SF1">
    <property type="entry name" value="DIMETHYL SULFOXIDE REDUCTASE CHAPERONE-RELATED"/>
    <property type="match status" value="1"/>
</dbReference>
<dbReference type="KEGG" id="hha:Hhal_0356"/>
<proteinExistence type="predicted"/>
<reference evidence="3" key="1">
    <citation type="submission" date="2006-12" db="EMBL/GenBank/DDBJ databases">
        <title>Complete sequence of Halorhodospira halophila SL1.</title>
        <authorList>
            <consortium name="US DOE Joint Genome Institute"/>
            <person name="Copeland A."/>
            <person name="Lucas S."/>
            <person name="Lapidus A."/>
            <person name="Barry K."/>
            <person name="Detter J.C."/>
            <person name="Glavina del Rio T."/>
            <person name="Hammon N."/>
            <person name="Israni S."/>
            <person name="Dalin E."/>
            <person name="Tice H."/>
            <person name="Pitluck S."/>
            <person name="Saunders E."/>
            <person name="Brettin T."/>
            <person name="Bruce D."/>
            <person name="Han C."/>
            <person name="Tapia R."/>
            <person name="Schmutz J."/>
            <person name="Larimer F."/>
            <person name="Land M."/>
            <person name="Hauser L."/>
            <person name="Kyrpides N."/>
            <person name="Mikhailova N."/>
            <person name="Hoff W."/>
            <person name="Richardson P."/>
        </authorList>
    </citation>
    <scope>NUCLEOTIDE SEQUENCE [LARGE SCALE GENOMIC DNA]</scope>
    <source>
        <strain evidence="3">DSM 244 / SL1</strain>
    </source>
</reference>
<dbReference type="HOGENOM" id="CLU_956234_0_0_6"/>
<dbReference type="SUPFAM" id="SSF89155">
    <property type="entry name" value="TorD-like"/>
    <property type="match status" value="1"/>
</dbReference>